<dbReference type="GO" id="GO:0008270">
    <property type="term" value="F:zinc ion binding"/>
    <property type="evidence" value="ECO:0007669"/>
    <property type="project" value="InterPro"/>
</dbReference>
<dbReference type="OrthoDB" id="3145928at2759"/>
<dbReference type="InParanoid" id="A0A084QXU2"/>
<evidence type="ECO:0000313" key="5">
    <source>
        <dbReference type="Proteomes" id="UP000028524"/>
    </source>
</evidence>
<evidence type="ECO:0000256" key="1">
    <source>
        <dbReference type="ARBA" id="ARBA00023242"/>
    </source>
</evidence>
<dbReference type="OMA" id="KYKGCNT"/>
<feature type="domain" description="Zn(2)-C6 fungal-type" evidence="3">
    <location>
        <begin position="10"/>
        <end position="38"/>
    </location>
</feature>
<dbReference type="PROSITE" id="PS50048">
    <property type="entry name" value="ZN2_CY6_FUNGAL_2"/>
    <property type="match status" value="1"/>
</dbReference>
<dbReference type="PANTHER" id="PTHR38111:SF9">
    <property type="entry name" value="ZN(2)-C6 FUNGAL-TYPE DOMAIN-CONTAINING PROTEIN"/>
    <property type="match status" value="1"/>
</dbReference>
<dbReference type="CDD" id="cd00067">
    <property type="entry name" value="GAL4"/>
    <property type="match status" value="1"/>
</dbReference>
<protein>
    <recommendedName>
        <fullName evidence="3">Zn(2)-C6 fungal-type domain-containing protein</fullName>
    </recommendedName>
</protein>
<accession>A0A084QXU2</accession>
<evidence type="ECO:0000259" key="3">
    <source>
        <dbReference type="PROSITE" id="PS50048"/>
    </source>
</evidence>
<dbReference type="InterPro" id="IPR001138">
    <property type="entry name" value="Zn2Cys6_DnaBD"/>
</dbReference>
<name>A0A084QXU2_STAC4</name>
<dbReference type="InterPro" id="IPR053178">
    <property type="entry name" value="Osmoadaptation_assoc"/>
</dbReference>
<dbReference type="PROSITE" id="PS00463">
    <property type="entry name" value="ZN2_CY6_FUNGAL_1"/>
    <property type="match status" value="1"/>
</dbReference>
<dbReference type="GO" id="GO:0000981">
    <property type="term" value="F:DNA-binding transcription factor activity, RNA polymerase II-specific"/>
    <property type="evidence" value="ECO:0007669"/>
    <property type="project" value="InterPro"/>
</dbReference>
<organism evidence="4 5">
    <name type="scientific">Stachybotrys chlorohalonatus (strain IBT 40285)</name>
    <dbReference type="NCBI Taxonomy" id="1283841"/>
    <lineage>
        <taxon>Eukaryota</taxon>
        <taxon>Fungi</taxon>
        <taxon>Dikarya</taxon>
        <taxon>Ascomycota</taxon>
        <taxon>Pezizomycotina</taxon>
        <taxon>Sordariomycetes</taxon>
        <taxon>Hypocreomycetidae</taxon>
        <taxon>Hypocreales</taxon>
        <taxon>Stachybotryaceae</taxon>
        <taxon>Stachybotrys</taxon>
    </lineage>
</organism>
<dbReference type="Proteomes" id="UP000028524">
    <property type="component" value="Unassembled WGS sequence"/>
</dbReference>
<feature type="region of interest" description="Disordered" evidence="2">
    <location>
        <begin position="53"/>
        <end position="77"/>
    </location>
</feature>
<dbReference type="PANTHER" id="PTHR38111">
    <property type="entry name" value="ZN(2)-C6 FUNGAL-TYPE DOMAIN-CONTAINING PROTEIN-RELATED"/>
    <property type="match status" value="1"/>
</dbReference>
<dbReference type="AlphaFoldDB" id="A0A084QXU2"/>
<evidence type="ECO:0000313" key="4">
    <source>
        <dbReference type="EMBL" id="KFA68777.1"/>
    </source>
</evidence>
<sequence length="485" mass="53787">MVGVSGKYKGCETCRRRRIKCSNERPFCQKCISTGRHCEGYERERVFITGTPESRGRVASHPKKESTKGLGNQQDRLNAVPLPPFRSAWDDHITLSVDGIECFAWISVLHATLETTGEASPGNEHEAGYFRFEAFPNATTDLYSSVSAELGTSAQCLLSHAGPSSHDGQGVVSHCAFTYGHKHAPVTGSSTSAHAASSEHVSLMRQLGPAHFVLFPHHFLFARIFRPIAMNNALLNRQPTFLAEHEWATVPWGNHPKSPLDHLFDLILALPAIFASADQLLSTQATLERRMGAQDLLQTCLTLEGQFTAWFDGLNGGGGFQSHLYWTDDLVSAGGLLPFSCPYNFKDGQTGLMLLYYWMAQILFHRCIDSINRAIFEPVIDAFPIVWPILPTGLQIDPAQYQQGREIAANICCGLDYVLENTAQPNLVVAPMMVALDCYKEINSTSVDGVMEIMWLESFKDRLGAKCQQTAMTLQSQPWTELVRF</sequence>
<proteinExistence type="predicted"/>
<dbReference type="SMART" id="SM00066">
    <property type="entry name" value="GAL4"/>
    <property type="match status" value="1"/>
</dbReference>
<dbReference type="STRING" id="1283841.A0A084QXU2"/>
<dbReference type="EMBL" id="KL659708">
    <property type="protein sequence ID" value="KFA68777.1"/>
    <property type="molecule type" value="Genomic_DNA"/>
</dbReference>
<dbReference type="SUPFAM" id="SSF57701">
    <property type="entry name" value="Zn2/Cys6 DNA-binding domain"/>
    <property type="match status" value="1"/>
</dbReference>
<keyword evidence="1" id="KW-0539">Nucleus</keyword>
<keyword evidence="5" id="KW-1185">Reference proteome</keyword>
<dbReference type="Gene3D" id="4.10.240.10">
    <property type="entry name" value="Zn(2)-C6 fungal-type DNA-binding domain"/>
    <property type="match status" value="1"/>
</dbReference>
<evidence type="ECO:0000256" key="2">
    <source>
        <dbReference type="SAM" id="MobiDB-lite"/>
    </source>
</evidence>
<dbReference type="InterPro" id="IPR036864">
    <property type="entry name" value="Zn2-C6_fun-type_DNA-bd_sf"/>
</dbReference>
<dbReference type="HOGENOM" id="CLU_021599_2_0_1"/>
<dbReference type="Pfam" id="PF00172">
    <property type="entry name" value="Zn_clus"/>
    <property type="match status" value="1"/>
</dbReference>
<gene>
    <name evidence="4" type="ORF">S40285_01174</name>
</gene>
<reference evidence="4 5" key="1">
    <citation type="journal article" date="2014" name="BMC Genomics">
        <title>Comparative genome sequencing reveals chemotype-specific gene clusters in the toxigenic black mold Stachybotrys.</title>
        <authorList>
            <person name="Semeiks J."/>
            <person name="Borek D."/>
            <person name="Otwinowski Z."/>
            <person name="Grishin N.V."/>
        </authorList>
    </citation>
    <scope>NUCLEOTIDE SEQUENCE [LARGE SCALE GENOMIC DNA]</scope>
    <source>
        <strain evidence="4 5">IBT 40285</strain>
    </source>
</reference>